<keyword evidence="4" id="KW-1185">Reference proteome</keyword>
<dbReference type="HOGENOM" id="CLU_636317_0_0_1"/>
<evidence type="ECO:0000313" key="3">
    <source>
        <dbReference type="EMBL" id="CAP99605.1"/>
    </source>
</evidence>
<dbReference type="EMBL" id="AM920437">
    <property type="protein sequence ID" value="CAP99605.1"/>
    <property type="molecule type" value="Genomic_DNA"/>
</dbReference>
<dbReference type="BioCyc" id="PCHR:PC22G23170-MONOMER"/>
<keyword evidence="2" id="KW-0732">Signal</keyword>
<organism evidence="3 4">
    <name type="scientific">Penicillium rubens (strain ATCC 28089 / DSM 1075 / NRRL 1951 / Wisconsin 54-1255)</name>
    <name type="common">Penicillium chrysogenum</name>
    <dbReference type="NCBI Taxonomy" id="500485"/>
    <lineage>
        <taxon>Eukaryota</taxon>
        <taxon>Fungi</taxon>
        <taxon>Dikarya</taxon>
        <taxon>Ascomycota</taxon>
        <taxon>Pezizomycotina</taxon>
        <taxon>Eurotiomycetes</taxon>
        <taxon>Eurotiomycetidae</taxon>
        <taxon>Eurotiales</taxon>
        <taxon>Aspergillaceae</taxon>
        <taxon>Penicillium</taxon>
        <taxon>Penicillium chrysogenum species complex</taxon>
    </lineage>
</organism>
<name>B6HVG2_PENRW</name>
<evidence type="ECO:0000256" key="1">
    <source>
        <dbReference type="SAM" id="MobiDB-lite"/>
    </source>
</evidence>
<protein>
    <submittedName>
        <fullName evidence="3">Pc22g23170 protein</fullName>
    </submittedName>
</protein>
<gene>
    <name evidence="3" type="ORF">Pc22g23170</name>
    <name evidence="3" type="ORF">PCH_Pc22g23170</name>
</gene>
<feature type="compositionally biased region" description="Basic and acidic residues" evidence="1">
    <location>
        <begin position="354"/>
        <end position="363"/>
    </location>
</feature>
<sequence length="431" mass="49174">MRFIFIAFMAIIGAALAADKAHPAPAPVIPARHPCKADGSAGNCASGFCLGYAFCLLSTSDGPGAPGADYQIRTMVDLFKENFAIVNLPDPSNWELWLLIIKTIAEQFEVWDLCDPELDTEPALPEEPIAPSWKDLKRDHPMDWYHIWRVIYTQYKRKLSAYEKKLQGRWVVANAIRQSVHEKYQVFLDQETPWGLLRYLRQWFSPDCDPTYKASLRAAWRNFDQGLDKDTDIDEWLLNWQTLQKRCVKVGITNDSEASAQFLLAISVMSPEFFVVWIKLAETSSASTKSQEEKQADFRRLLTRYRAHWLITHGTPAQQRGMSKAMFPTWQGHQQAQPGSTSASKSASKSSGKKSSDLPIEKRNCPCSKMRHAPWRCWAAYPEDRPGDKPAPRPQRKRAWDRAMKADPEWKAFVEKKRADENCSLACSKIC</sequence>
<accession>B6HVG2</accession>
<feature type="compositionally biased region" description="Low complexity" evidence="1">
    <location>
        <begin position="339"/>
        <end position="350"/>
    </location>
</feature>
<feature type="region of interest" description="Disordered" evidence="1">
    <location>
        <begin position="381"/>
        <end position="403"/>
    </location>
</feature>
<proteinExistence type="predicted"/>
<dbReference type="OMA" id="HIWRVIY"/>
<feature type="signal peptide" evidence="2">
    <location>
        <begin position="1"/>
        <end position="17"/>
    </location>
</feature>
<dbReference type="Pfam" id="PF11410">
    <property type="entry name" value="Antifungal_pept"/>
    <property type="match status" value="1"/>
</dbReference>
<feature type="compositionally biased region" description="Basic and acidic residues" evidence="1">
    <location>
        <begin position="382"/>
        <end position="391"/>
    </location>
</feature>
<evidence type="ECO:0000256" key="2">
    <source>
        <dbReference type="SAM" id="SignalP"/>
    </source>
</evidence>
<reference evidence="3 4" key="1">
    <citation type="journal article" date="2008" name="Nat. Biotechnol.">
        <title>Genome sequencing and analysis of the filamentous fungus Penicillium chrysogenum.</title>
        <authorList>
            <person name="van den Berg M.A."/>
            <person name="Albang R."/>
            <person name="Albermann K."/>
            <person name="Badger J.H."/>
            <person name="Daran J.-M."/>
            <person name="Driessen A.J.M."/>
            <person name="Garcia-Estrada C."/>
            <person name="Fedorova N.D."/>
            <person name="Harris D.M."/>
            <person name="Heijne W.H.M."/>
            <person name="Joardar V.S."/>
            <person name="Kiel J.A.K.W."/>
            <person name="Kovalchuk A."/>
            <person name="Martin J.F."/>
            <person name="Nierman W.C."/>
            <person name="Nijland J.G."/>
            <person name="Pronk J.T."/>
            <person name="Roubos J.A."/>
            <person name="van der Klei I.J."/>
            <person name="van Peij N.N.M.E."/>
            <person name="Veenhuis M."/>
            <person name="von Doehren H."/>
            <person name="Wagner C."/>
            <person name="Wortman J.R."/>
            <person name="Bovenberg R.A.L."/>
        </authorList>
    </citation>
    <scope>NUCLEOTIDE SEQUENCE [LARGE SCALE GENOMIC DNA]</scope>
    <source>
        <strain evidence="4">ATCC 28089 / DSM 1075 / NRRL 1951 / Wisconsin 54-1255</strain>
    </source>
</reference>
<evidence type="ECO:0000313" key="4">
    <source>
        <dbReference type="Proteomes" id="UP000000724"/>
    </source>
</evidence>
<dbReference type="VEuPathDB" id="FungiDB:PCH_Pc22g23170"/>
<dbReference type="Proteomes" id="UP000000724">
    <property type="component" value="Contig Pc00c22"/>
</dbReference>
<feature type="region of interest" description="Disordered" evidence="1">
    <location>
        <begin position="330"/>
        <end position="363"/>
    </location>
</feature>
<dbReference type="AlphaFoldDB" id="B6HVG2"/>
<dbReference type="OrthoDB" id="4364842at2759"/>
<feature type="chain" id="PRO_5002846025" evidence="2">
    <location>
        <begin position="18"/>
        <end position="431"/>
    </location>
</feature>
<dbReference type="InterPro" id="IPR024206">
    <property type="entry name" value="Gurmarin/antimicrobial_peptd"/>
</dbReference>